<gene>
    <name evidence="1" type="ORF">JOF53_006933</name>
</gene>
<comment type="caution">
    <text evidence="1">The sequence shown here is derived from an EMBL/GenBank/DDBJ whole genome shotgun (WGS) entry which is preliminary data.</text>
</comment>
<sequence length="171" mass="18765">MPSVYRDCAAVVHGLDLPEPFDLQTLCDRIGDSRGRPILLAPISLPTGGPCGLWIATDPVDYIFYEAQTSPLHQRHIVLHEIGHLLCDHHAAPVLSEDASRLLLPSLDPGMVRRVLGRGCYSAVEEQQAEIIASLVIQRTSSWRAEPVRPVPPEAAELVRRIERALAGQVS</sequence>
<evidence type="ECO:0000313" key="2">
    <source>
        <dbReference type="Proteomes" id="UP001519363"/>
    </source>
</evidence>
<dbReference type="EMBL" id="JAGIOO010000001">
    <property type="protein sequence ID" value="MBP2478061.1"/>
    <property type="molecule type" value="Genomic_DNA"/>
</dbReference>
<evidence type="ECO:0008006" key="3">
    <source>
        <dbReference type="Google" id="ProtNLM"/>
    </source>
</evidence>
<protein>
    <recommendedName>
        <fullName evidence="3">IrrE N-terminal-like domain-containing protein</fullName>
    </recommendedName>
</protein>
<reference evidence="1 2" key="1">
    <citation type="submission" date="2021-03" db="EMBL/GenBank/DDBJ databases">
        <title>Sequencing the genomes of 1000 actinobacteria strains.</title>
        <authorList>
            <person name="Klenk H.-P."/>
        </authorList>
    </citation>
    <scope>NUCLEOTIDE SEQUENCE [LARGE SCALE GENOMIC DNA]</scope>
    <source>
        <strain evidence="1 2">DSM 44580</strain>
    </source>
</reference>
<name>A0ABS5ANC0_9PSEU</name>
<evidence type="ECO:0000313" key="1">
    <source>
        <dbReference type="EMBL" id="MBP2478061.1"/>
    </source>
</evidence>
<keyword evidence="2" id="KW-1185">Reference proteome</keyword>
<dbReference type="Proteomes" id="UP001519363">
    <property type="component" value="Unassembled WGS sequence"/>
</dbReference>
<proteinExistence type="predicted"/>
<organism evidence="1 2">
    <name type="scientific">Crossiella equi</name>
    <dbReference type="NCBI Taxonomy" id="130796"/>
    <lineage>
        <taxon>Bacteria</taxon>
        <taxon>Bacillati</taxon>
        <taxon>Actinomycetota</taxon>
        <taxon>Actinomycetes</taxon>
        <taxon>Pseudonocardiales</taxon>
        <taxon>Pseudonocardiaceae</taxon>
        <taxon>Crossiella</taxon>
    </lineage>
</organism>
<accession>A0ABS5ANC0</accession>